<dbReference type="PANTHER" id="PTHR30266">
    <property type="entry name" value="MECHANOSENSITIVE CHANNEL MSCL"/>
    <property type="match status" value="1"/>
</dbReference>
<feature type="transmembrane region" description="Helical" evidence="10">
    <location>
        <begin position="12"/>
        <end position="33"/>
    </location>
</feature>
<keyword evidence="4 10" id="KW-1003">Cell membrane</keyword>
<dbReference type="SUPFAM" id="SSF81330">
    <property type="entry name" value="Gated mechanosensitive channel"/>
    <property type="match status" value="1"/>
</dbReference>
<keyword evidence="3 10" id="KW-0813">Transport</keyword>
<comment type="caution">
    <text evidence="11">The sequence shown here is derived from an EMBL/GenBank/DDBJ whole genome shotgun (WGS) entry which is preliminary data.</text>
</comment>
<evidence type="ECO:0000256" key="1">
    <source>
        <dbReference type="ARBA" id="ARBA00004651"/>
    </source>
</evidence>
<dbReference type="GO" id="GO:0005886">
    <property type="term" value="C:plasma membrane"/>
    <property type="evidence" value="ECO:0007669"/>
    <property type="project" value="UniProtKB-SubCell"/>
</dbReference>
<evidence type="ECO:0000313" key="11">
    <source>
        <dbReference type="EMBL" id="MCO6044613.1"/>
    </source>
</evidence>
<proteinExistence type="inferred from homology"/>
<sequence>MGLLKEFQKFAMRGNVVDMAVGVVIGGAFGKIVTELVGKIVMPIVGWMTSGVNLAEATYDITIPAIKEGAEPSTIEIGWGAFAQSIIDFIIIALAIFLVVKLMNKAQEQFAAKPEAEKPAPPEDIQLLREIRDELKKA</sequence>
<comment type="subunit">
    <text evidence="10">Homopentamer.</text>
</comment>
<evidence type="ECO:0000256" key="8">
    <source>
        <dbReference type="ARBA" id="ARBA00023136"/>
    </source>
</evidence>
<dbReference type="NCBIfam" id="TIGR00220">
    <property type="entry name" value="mscL"/>
    <property type="match status" value="1"/>
</dbReference>
<keyword evidence="6 10" id="KW-1133">Transmembrane helix</keyword>
<dbReference type="InterPro" id="IPR019823">
    <property type="entry name" value="Mechanosensitive_channel_CS"/>
</dbReference>
<dbReference type="InterPro" id="IPR036019">
    <property type="entry name" value="MscL_channel"/>
</dbReference>
<dbReference type="NCBIfam" id="NF001843">
    <property type="entry name" value="PRK00567.1-4"/>
    <property type="match status" value="1"/>
</dbReference>
<dbReference type="EMBL" id="JAMXLR010000036">
    <property type="protein sequence ID" value="MCO6044613.1"/>
    <property type="molecule type" value="Genomic_DNA"/>
</dbReference>
<organism evidence="11 12">
    <name type="scientific">Aeoliella straminimaris</name>
    <dbReference type="NCBI Taxonomy" id="2954799"/>
    <lineage>
        <taxon>Bacteria</taxon>
        <taxon>Pseudomonadati</taxon>
        <taxon>Planctomycetota</taxon>
        <taxon>Planctomycetia</taxon>
        <taxon>Pirellulales</taxon>
        <taxon>Lacipirellulaceae</taxon>
        <taxon>Aeoliella</taxon>
    </lineage>
</organism>
<evidence type="ECO:0000256" key="7">
    <source>
        <dbReference type="ARBA" id="ARBA00023065"/>
    </source>
</evidence>
<dbReference type="RefSeq" id="WP_252852723.1">
    <property type="nucleotide sequence ID" value="NZ_JAMXLR010000036.1"/>
</dbReference>
<comment type="function">
    <text evidence="10">Channel that opens in response to stretch forces in the membrane lipid bilayer. May participate in the regulation of osmotic pressure changes within the cell.</text>
</comment>
<dbReference type="HAMAP" id="MF_00115">
    <property type="entry name" value="MscL"/>
    <property type="match status" value="1"/>
</dbReference>
<evidence type="ECO:0000256" key="4">
    <source>
        <dbReference type="ARBA" id="ARBA00022475"/>
    </source>
</evidence>
<keyword evidence="9 10" id="KW-0407">Ion channel</keyword>
<dbReference type="GO" id="GO:0008381">
    <property type="term" value="F:mechanosensitive monoatomic ion channel activity"/>
    <property type="evidence" value="ECO:0007669"/>
    <property type="project" value="UniProtKB-UniRule"/>
</dbReference>
<evidence type="ECO:0000256" key="3">
    <source>
        <dbReference type="ARBA" id="ARBA00022448"/>
    </source>
</evidence>
<reference evidence="11" key="1">
    <citation type="submission" date="2022-06" db="EMBL/GenBank/DDBJ databases">
        <title>Aeoliella straminimaris, a novel planctomycete from sediments.</title>
        <authorList>
            <person name="Vitorino I.R."/>
            <person name="Lage O.M."/>
        </authorList>
    </citation>
    <scope>NUCLEOTIDE SEQUENCE</scope>
    <source>
        <strain evidence="11">ICT_H6.2</strain>
    </source>
</reference>
<evidence type="ECO:0000256" key="5">
    <source>
        <dbReference type="ARBA" id="ARBA00022692"/>
    </source>
</evidence>
<dbReference type="PROSITE" id="PS01327">
    <property type="entry name" value="MSCL"/>
    <property type="match status" value="1"/>
</dbReference>
<keyword evidence="12" id="KW-1185">Reference proteome</keyword>
<evidence type="ECO:0000256" key="10">
    <source>
        <dbReference type="HAMAP-Rule" id="MF_00115"/>
    </source>
</evidence>
<dbReference type="AlphaFoldDB" id="A0A9X2FAH0"/>
<dbReference type="PRINTS" id="PR01264">
    <property type="entry name" value="MECHCHANNEL"/>
</dbReference>
<dbReference type="InterPro" id="IPR037673">
    <property type="entry name" value="MSC/AndL"/>
</dbReference>
<comment type="subcellular location">
    <subcellularLocation>
        <location evidence="1 10">Cell membrane</location>
        <topology evidence="1 10">Multi-pass membrane protein</topology>
    </subcellularLocation>
</comment>
<feature type="transmembrane region" description="Helical" evidence="10">
    <location>
        <begin position="77"/>
        <end position="100"/>
    </location>
</feature>
<keyword evidence="5 10" id="KW-0812">Transmembrane</keyword>
<gene>
    <name evidence="10 11" type="primary">mscL</name>
    <name evidence="11" type="ORF">NG895_11910</name>
</gene>
<evidence type="ECO:0000313" key="12">
    <source>
        <dbReference type="Proteomes" id="UP001155241"/>
    </source>
</evidence>
<dbReference type="Pfam" id="PF01741">
    <property type="entry name" value="MscL"/>
    <property type="match status" value="1"/>
</dbReference>
<evidence type="ECO:0000256" key="6">
    <source>
        <dbReference type="ARBA" id="ARBA00022989"/>
    </source>
</evidence>
<protein>
    <recommendedName>
        <fullName evidence="10">Large-conductance mechanosensitive channel</fullName>
    </recommendedName>
</protein>
<evidence type="ECO:0000256" key="2">
    <source>
        <dbReference type="ARBA" id="ARBA00007254"/>
    </source>
</evidence>
<name>A0A9X2FAH0_9BACT</name>
<dbReference type="Proteomes" id="UP001155241">
    <property type="component" value="Unassembled WGS sequence"/>
</dbReference>
<dbReference type="Gene3D" id="1.10.1200.120">
    <property type="entry name" value="Large-conductance mechanosensitive channel, MscL, domain 1"/>
    <property type="match status" value="1"/>
</dbReference>
<keyword evidence="8 10" id="KW-0472">Membrane</keyword>
<keyword evidence="7 10" id="KW-0406">Ion transport</keyword>
<accession>A0A9X2FAH0</accession>
<evidence type="ECO:0000256" key="9">
    <source>
        <dbReference type="ARBA" id="ARBA00023303"/>
    </source>
</evidence>
<dbReference type="PANTHER" id="PTHR30266:SF2">
    <property type="entry name" value="LARGE-CONDUCTANCE MECHANOSENSITIVE CHANNEL"/>
    <property type="match status" value="1"/>
</dbReference>
<dbReference type="InterPro" id="IPR001185">
    <property type="entry name" value="MS_channel"/>
</dbReference>
<comment type="similarity">
    <text evidence="2 10">Belongs to the MscL family.</text>
</comment>